<feature type="transmembrane region" description="Helical" evidence="1">
    <location>
        <begin position="12"/>
        <end position="31"/>
    </location>
</feature>
<evidence type="ECO:0000313" key="6">
    <source>
        <dbReference type="Proteomes" id="UP001152797"/>
    </source>
</evidence>
<organism evidence="3">
    <name type="scientific">Cladocopium goreaui</name>
    <dbReference type="NCBI Taxonomy" id="2562237"/>
    <lineage>
        <taxon>Eukaryota</taxon>
        <taxon>Sar</taxon>
        <taxon>Alveolata</taxon>
        <taxon>Dinophyceae</taxon>
        <taxon>Suessiales</taxon>
        <taxon>Symbiodiniaceae</taxon>
        <taxon>Cladocopium</taxon>
    </lineage>
</organism>
<keyword evidence="6" id="KW-1185">Reference proteome</keyword>
<keyword evidence="1" id="KW-0472">Membrane</keyword>
<dbReference type="PROSITE" id="PS50878">
    <property type="entry name" value="RT_POL"/>
    <property type="match status" value="1"/>
</dbReference>
<dbReference type="Proteomes" id="UP001152797">
    <property type="component" value="Unassembled WGS sequence"/>
</dbReference>
<reference evidence="3" key="1">
    <citation type="submission" date="2022-10" db="EMBL/GenBank/DDBJ databases">
        <authorList>
            <person name="Chen Y."/>
            <person name="Dougan E. K."/>
            <person name="Chan C."/>
            <person name="Rhodes N."/>
            <person name="Thang M."/>
        </authorList>
    </citation>
    <scope>NUCLEOTIDE SEQUENCE</scope>
</reference>
<dbReference type="SUPFAM" id="SSF56672">
    <property type="entry name" value="DNA/RNA polymerases"/>
    <property type="match status" value="1"/>
</dbReference>
<keyword evidence="1" id="KW-0812">Transmembrane</keyword>
<evidence type="ECO:0000256" key="1">
    <source>
        <dbReference type="SAM" id="Phobius"/>
    </source>
</evidence>
<reference evidence="4" key="2">
    <citation type="submission" date="2024-04" db="EMBL/GenBank/DDBJ databases">
        <authorList>
            <person name="Chen Y."/>
            <person name="Shah S."/>
            <person name="Dougan E. K."/>
            <person name="Thang M."/>
            <person name="Chan C."/>
        </authorList>
    </citation>
    <scope>NUCLEOTIDE SEQUENCE [LARGE SCALE GENOMIC DNA]</scope>
</reference>
<protein>
    <submittedName>
        <fullName evidence="5">Retrovirus-related Pol polyprotein from type-1 retrotransposable element R2 (Retrovirus-related Pol polyprotein from type I retrotransposable element R2)</fullName>
    </submittedName>
</protein>
<dbReference type="Pfam" id="PF00078">
    <property type="entry name" value="RVT_1"/>
    <property type="match status" value="1"/>
</dbReference>
<comment type="caution">
    <text evidence="3">The sequence shown here is derived from an EMBL/GenBank/DDBJ whole genome shotgun (WGS) entry which is preliminary data.</text>
</comment>
<proteinExistence type="predicted"/>
<evidence type="ECO:0000259" key="2">
    <source>
        <dbReference type="PROSITE" id="PS50878"/>
    </source>
</evidence>
<evidence type="ECO:0000313" key="4">
    <source>
        <dbReference type="EMBL" id="CAL1130701.1"/>
    </source>
</evidence>
<dbReference type="OrthoDB" id="444688at2759"/>
<name>A0A9P1BPZ0_9DINO</name>
<dbReference type="InterPro" id="IPR043502">
    <property type="entry name" value="DNA/RNA_pol_sf"/>
</dbReference>
<feature type="transmembrane region" description="Helical" evidence="1">
    <location>
        <begin position="68"/>
        <end position="91"/>
    </location>
</feature>
<dbReference type="EMBL" id="CAMXCT020000335">
    <property type="protein sequence ID" value="CAL1130701.1"/>
    <property type="molecule type" value="Genomic_DNA"/>
</dbReference>
<dbReference type="EMBL" id="CAMXCT030000335">
    <property type="protein sequence ID" value="CAL4764638.1"/>
    <property type="molecule type" value="Genomic_DNA"/>
</dbReference>
<feature type="domain" description="Reverse transcriptase" evidence="2">
    <location>
        <begin position="470"/>
        <end position="729"/>
    </location>
</feature>
<keyword evidence="1" id="KW-1133">Transmembrane helix</keyword>
<accession>A0A9P1BPZ0</accession>
<evidence type="ECO:0000313" key="5">
    <source>
        <dbReference type="EMBL" id="CAL4764638.1"/>
    </source>
</evidence>
<evidence type="ECO:0000313" key="3">
    <source>
        <dbReference type="EMBL" id="CAI3977326.1"/>
    </source>
</evidence>
<sequence length="829" mass="92348">MYFDTGWLCGLPLTWTILHFCSWFLGCLQSLQAIAAELFARLLVSWFFFGICHWLLPHRSTAWCFGLGAVLGGLLADLASWSGASLCTFFLRRHRGGSKLVWRAQWICCRRYRCSRLHMQREPPCSVAFLAGVIRARHVPCLRLTAQLVLPLLRGGGAGGKHEALLQGLSALLADNPSEEEDPATEDLLHDLQQLLHRRPRNVLQELKSLVRKHTKPCSPAQPTSASRSWSEVVRGNASTVYRSDAFAQNLARHETNEAWHLWLGRAFNLSSSIQPYTPASCAVLPGPQHDRDQIFAQMRRMRQLVAAADATGWTPDAHSQYESCEATLANMVAAKRTAALDHWRSRMRDMQCAARWVRHSELPSPCFLNSDGSPAMSPKEQGHAISREWTTRWTESSEADLPAQLTEAQVFAASLASEATPFVAPPVWTLTDITAALRTTAAGLDGLTFQHFRNLDQIYLQALADFYTALDRGMPFPSSWSQARLVCIPKEDGGTRPLTVLLVVYRMWASRAARILAEWCIPWFSPQLIGGLRGSPPASATANLVSAYLASAYKKEFLAGACLDTVKCFDSISLYSLELLCRACHAPQFLLNILRLWHSLQRHVWTPDGPTGVVIHLPRQKGIPQGDPVAPWALNLVMAAWIRGLPSLTLCRVYLDDRCLLDTRVARLSCALDYTSIFDATFGMQVTLKYLGVQLETTANSPYMIGPHSCSWNCQTDSMIPSFASSSLRFGSDGTALGVRYARFLADALWSRRRRHYAGKIQVLRREWDLAATVPGPRSCALPSCLPRCLRQCGVVPSHLPGINTQQIAALERYFVVILRVWAESRDG</sequence>
<dbReference type="AlphaFoldDB" id="A0A9P1BPZ0"/>
<feature type="transmembrane region" description="Helical" evidence="1">
    <location>
        <begin position="38"/>
        <end position="56"/>
    </location>
</feature>
<dbReference type="EMBL" id="CAMXCT010000335">
    <property type="protein sequence ID" value="CAI3977326.1"/>
    <property type="molecule type" value="Genomic_DNA"/>
</dbReference>
<dbReference type="InterPro" id="IPR000477">
    <property type="entry name" value="RT_dom"/>
</dbReference>
<gene>
    <name evidence="3" type="ORF">C1SCF055_LOCUS5476</name>
</gene>